<protein>
    <submittedName>
        <fullName evidence="1">Uncharacterized protein</fullName>
    </submittedName>
</protein>
<dbReference type="Proteomes" id="UP000583929">
    <property type="component" value="Unassembled WGS sequence"/>
</dbReference>
<comment type="caution">
    <text evidence="1">The sequence shown here is derived from an EMBL/GenBank/DDBJ whole genome shotgun (WGS) entry which is preliminary data.</text>
</comment>
<keyword evidence="2" id="KW-1185">Reference proteome</keyword>
<evidence type="ECO:0000313" key="2">
    <source>
        <dbReference type="Proteomes" id="UP000583929"/>
    </source>
</evidence>
<proteinExistence type="predicted"/>
<reference evidence="1 2" key="1">
    <citation type="journal article" date="2020" name="bioRxiv">
        <title>Sequence and annotation of 42 cannabis genomes reveals extensive copy number variation in cannabinoid synthesis and pathogen resistance genes.</title>
        <authorList>
            <person name="Mckernan K.J."/>
            <person name="Helbert Y."/>
            <person name="Kane L.T."/>
            <person name="Ebling H."/>
            <person name="Zhang L."/>
            <person name="Liu B."/>
            <person name="Eaton Z."/>
            <person name="Mclaughlin S."/>
            <person name="Kingan S."/>
            <person name="Baybayan P."/>
            <person name="Concepcion G."/>
            <person name="Jordan M."/>
            <person name="Riva A."/>
            <person name="Barbazuk W."/>
            <person name="Harkins T."/>
        </authorList>
    </citation>
    <scope>NUCLEOTIDE SEQUENCE [LARGE SCALE GENOMIC DNA]</scope>
    <source>
        <strain evidence="2">cv. Jamaican Lion 4</strain>
        <tissue evidence="1">Leaf</tissue>
    </source>
</reference>
<dbReference type="EMBL" id="JAATIQ010000806">
    <property type="protein sequence ID" value="KAF4347457.1"/>
    <property type="molecule type" value="Genomic_DNA"/>
</dbReference>
<organism evidence="1 2">
    <name type="scientific">Cannabis sativa</name>
    <name type="common">Hemp</name>
    <name type="synonym">Marijuana</name>
    <dbReference type="NCBI Taxonomy" id="3483"/>
    <lineage>
        <taxon>Eukaryota</taxon>
        <taxon>Viridiplantae</taxon>
        <taxon>Streptophyta</taxon>
        <taxon>Embryophyta</taxon>
        <taxon>Tracheophyta</taxon>
        <taxon>Spermatophyta</taxon>
        <taxon>Magnoliopsida</taxon>
        <taxon>eudicotyledons</taxon>
        <taxon>Gunneridae</taxon>
        <taxon>Pentapetalae</taxon>
        <taxon>rosids</taxon>
        <taxon>fabids</taxon>
        <taxon>Rosales</taxon>
        <taxon>Cannabaceae</taxon>
        <taxon>Cannabis</taxon>
    </lineage>
</organism>
<evidence type="ECO:0000313" key="1">
    <source>
        <dbReference type="EMBL" id="KAF4347457.1"/>
    </source>
</evidence>
<dbReference type="PANTHER" id="PTHR35757">
    <property type="entry name" value="THERMOSOME SUBUNIT GAMMA"/>
    <property type="match status" value="1"/>
</dbReference>
<dbReference type="AlphaFoldDB" id="A0A7J6DMW7"/>
<dbReference type="PANTHER" id="PTHR35757:SF1">
    <property type="entry name" value="THERMOSOME SUBUNIT GAMMA"/>
    <property type="match status" value="1"/>
</dbReference>
<name>A0A7J6DMW7_CANSA</name>
<accession>A0A7J6DMW7</accession>
<gene>
    <name evidence="1" type="ORF">G4B88_021453</name>
</gene>
<sequence length="313" mass="35855">MRTDVHRKHFVVQQNVRISSRNQRPRKQIDLPESGCIQRQMARILTLDFQLHCLDYEAENWYHADLDFETFKLLQYVNLMGIVLSDAYLSDGKRESFFSFARDMTLKSTKAMIDISKMGLWLLLEQKGFHSIIKRMLTLPHFLINELPDEPVTCFTLLTTPNNLLASLDLNITSLNDSQLIQCLMSAMAYELLFNTHGHNMTDPKTRVDRQLQFCFSYVEIHIIEILNIMNLSVATGTRARLFGTHISGGVLRAASAHGLPPLALVVCILMKQSRQDLKYESDSEYICRAPVPGITLEKKGNAAEKEKDKEMM</sequence>